<evidence type="ECO:0000256" key="4">
    <source>
        <dbReference type="ARBA" id="ARBA00023002"/>
    </source>
</evidence>
<name>A0A250IEM9_9BACT</name>
<evidence type="ECO:0000256" key="6">
    <source>
        <dbReference type="ARBA" id="ARBA00023033"/>
    </source>
</evidence>
<gene>
    <name evidence="8" type="ORF">MEBOL_003675</name>
</gene>
<evidence type="ECO:0000256" key="5">
    <source>
        <dbReference type="ARBA" id="ARBA00023004"/>
    </source>
</evidence>
<evidence type="ECO:0000313" key="9">
    <source>
        <dbReference type="Proteomes" id="UP000217289"/>
    </source>
</evidence>
<dbReference type="EMBL" id="CP022163">
    <property type="protein sequence ID" value="ATB30215.1"/>
    <property type="molecule type" value="Genomic_DNA"/>
</dbReference>
<dbReference type="InterPro" id="IPR002397">
    <property type="entry name" value="Cyt_P450_B"/>
</dbReference>
<dbReference type="KEGG" id="mbd:MEBOL_003675"/>
<dbReference type="SUPFAM" id="SSF48264">
    <property type="entry name" value="Cytochrome P450"/>
    <property type="match status" value="1"/>
</dbReference>
<dbReference type="GO" id="GO:0016705">
    <property type="term" value="F:oxidoreductase activity, acting on paired donors, with incorporation or reduction of molecular oxygen"/>
    <property type="evidence" value="ECO:0007669"/>
    <property type="project" value="InterPro"/>
</dbReference>
<keyword evidence="2 7" id="KW-0349">Heme</keyword>
<dbReference type="FunFam" id="1.10.630.10:FF:000018">
    <property type="entry name" value="Cytochrome P450 monooxygenase"/>
    <property type="match status" value="1"/>
</dbReference>
<reference evidence="8 9" key="1">
    <citation type="submission" date="2017-06" db="EMBL/GenBank/DDBJ databases">
        <authorList>
            <person name="Kim H.J."/>
            <person name="Triplett B.A."/>
        </authorList>
    </citation>
    <scope>NUCLEOTIDE SEQUENCE [LARGE SCALE GENOMIC DNA]</scope>
    <source>
        <strain evidence="8 9">DSM 14713</strain>
    </source>
</reference>
<keyword evidence="3 7" id="KW-0479">Metal-binding</keyword>
<dbReference type="PRINTS" id="PR00359">
    <property type="entry name" value="BP450"/>
</dbReference>
<dbReference type="Proteomes" id="UP000217289">
    <property type="component" value="Chromosome"/>
</dbReference>
<dbReference type="OrthoDB" id="4511384at2"/>
<organism evidence="8 9">
    <name type="scientific">Melittangium boletus DSM 14713</name>
    <dbReference type="NCBI Taxonomy" id="1294270"/>
    <lineage>
        <taxon>Bacteria</taxon>
        <taxon>Pseudomonadati</taxon>
        <taxon>Myxococcota</taxon>
        <taxon>Myxococcia</taxon>
        <taxon>Myxococcales</taxon>
        <taxon>Cystobacterineae</taxon>
        <taxon>Archangiaceae</taxon>
        <taxon>Melittangium</taxon>
    </lineage>
</organism>
<dbReference type="PANTHER" id="PTHR46696:SF1">
    <property type="entry name" value="CYTOCHROME P450 YJIB-RELATED"/>
    <property type="match status" value="1"/>
</dbReference>
<dbReference type="Pfam" id="PF00067">
    <property type="entry name" value="p450"/>
    <property type="match status" value="2"/>
</dbReference>
<keyword evidence="6 7" id="KW-0503">Monooxygenase</keyword>
<evidence type="ECO:0000256" key="2">
    <source>
        <dbReference type="ARBA" id="ARBA00022617"/>
    </source>
</evidence>
<dbReference type="RefSeq" id="WP_095978687.1">
    <property type="nucleotide sequence ID" value="NZ_CP022163.1"/>
</dbReference>
<dbReference type="PRINTS" id="PR00385">
    <property type="entry name" value="P450"/>
</dbReference>
<evidence type="ECO:0000256" key="7">
    <source>
        <dbReference type="RuleBase" id="RU000461"/>
    </source>
</evidence>
<dbReference type="GO" id="GO:0020037">
    <property type="term" value="F:heme binding"/>
    <property type="evidence" value="ECO:0007669"/>
    <property type="project" value="InterPro"/>
</dbReference>
<dbReference type="GO" id="GO:0004497">
    <property type="term" value="F:monooxygenase activity"/>
    <property type="evidence" value="ECO:0007669"/>
    <property type="project" value="UniProtKB-KW"/>
</dbReference>
<protein>
    <submittedName>
        <fullName evidence="8">Cytochrome P450 hydroxylase</fullName>
    </submittedName>
</protein>
<dbReference type="GO" id="GO:0005506">
    <property type="term" value="F:iron ion binding"/>
    <property type="evidence" value="ECO:0007669"/>
    <property type="project" value="InterPro"/>
</dbReference>
<dbReference type="InterPro" id="IPR001128">
    <property type="entry name" value="Cyt_P450"/>
</dbReference>
<sequence length="399" mass="44603">MSLVDRFSFFDPEVMQDPYPYYAELRERAPLLWNAPLQAYIVTRHEDVAHVLKNPALFSSASLRLAGQPIDVVGTILGRPSVPALVNTDPPLHTRMRSIVSRTFTPKRISALEPRVRELSQKLVAEMTAQEEFDFMEGLATPLPVIIIAEMLGIEPARRRDFKRWSDTLISLASAAGPGPEFRRDGQEMHAYMTRIAEERRLAPQEDLISLLVQGGEGQTLSAEEVNAFALLLMLAGNETTTNLLGNAMHALLSHPEQFDWLRKNPSGCGAAIEEALRYESPVVSVMRRTLREVELSGGKVPADSMLMLVLSSANRDPRKFPDPDRFDIQRDAQGVMSFGHGIHFCLGAPLARLEAPTALGELIARAPRLRFAPRQPLRPEYPPSFGVRALKTLWLRRE</sequence>
<evidence type="ECO:0000256" key="3">
    <source>
        <dbReference type="ARBA" id="ARBA00022723"/>
    </source>
</evidence>
<evidence type="ECO:0000313" key="8">
    <source>
        <dbReference type="EMBL" id="ATB30215.1"/>
    </source>
</evidence>
<dbReference type="InterPro" id="IPR017972">
    <property type="entry name" value="Cyt_P450_CS"/>
</dbReference>
<keyword evidence="5 7" id="KW-0408">Iron</keyword>
<comment type="similarity">
    <text evidence="1 7">Belongs to the cytochrome P450 family.</text>
</comment>
<dbReference type="PANTHER" id="PTHR46696">
    <property type="entry name" value="P450, PUTATIVE (EUROFUNG)-RELATED"/>
    <property type="match status" value="1"/>
</dbReference>
<dbReference type="AlphaFoldDB" id="A0A250IEM9"/>
<dbReference type="Gene3D" id="1.10.630.10">
    <property type="entry name" value="Cytochrome P450"/>
    <property type="match status" value="1"/>
</dbReference>
<keyword evidence="9" id="KW-1185">Reference proteome</keyword>
<accession>A0A250IEM9</accession>
<proteinExistence type="inferred from homology"/>
<evidence type="ECO:0000256" key="1">
    <source>
        <dbReference type="ARBA" id="ARBA00010617"/>
    </source>
</evidence>
<dbReference type="InterPro" id="IPR036396">
    <property type="entry name" value="Cyt_P450_sf"/>
</dbReference>
<dbReference type="PROSITE" id="PS00086">
    <property type="entry name" value="CYTOCHROME_P450"/>
    <property type="match status" value="1"/>
</dbReference>
<keyword evidence="4 7" id="KW-0560">Oxidoreductase</keyword>